<dbReference type="Proteomes" id="UP000184267">
    <property type="component" value="Unassembled WGS sequence"/>
</dbReference>
<evidence type="ECO:0000256" key="2">
    <source>
        <dbReference type="ARBA" id="ARBA00010617"/>
    </source>
</evidence>
<evidence type="ECO:0000313" key="8">
    <source>
        <dbReference type="EMBL" id="OJT10484.1"/>
    </source>
</evidence>
<dbReference type="PRINTS" id="PR00465">
    <property type="entry name" value="EP450IV"/>
</dbReference>
<dbReference type="InterPro" id="IPR017972">
    <property type="entry name" value="Cyt_P450_CS"/>
</dbReference>
<comment type="caution">
    <text evidence="8">The sequence shown here is derived from an EMBL/GenBank/DDBJ whole genome shotgun (WGS) entry which is preliminary data.</text>
</comment>
<keyword evidence="4 7" id="KW-0560">Oxidoreductase</keyword>
<protein>
    <submittedName>
        <fullName evidence="8">Ent-kaurene oxidase</fullName>
    </submittedName>
</protein>
<evidence type="ECO:0000256" key="3">
    <source>
        <dbReference type="ARBA" id="ARBA00022723"/>
    </source>
</evidence>
<dbReference type="InterPro" id="IPR036396">
    <property type="entry name" value="Cyt_P450_sf"/>
</dbReference>
<comment type="similarity">
    <text evidence="2 7">Belongs to the cytochrome P450 family.</text>
</comment>
<name>A0A1M2VS99_TRAPU</name>
<evidence type="ECO:0000256" key="7">
    <source>
        <dbReference type="RuleBase" id="RU000461"/>
    </source>
</evidence>
<accession>A0A1M2VS99</accession>
<dbReference type="GO" id="GO:0020037">
    <property type="term" value="F:heme binding"/>
    <property type="evidence" value="ECO:0007669"/>
    <property type="project" value="InterPro"/>
</dbReference>
<evidence type="ECO:0000256" key="5">
    <source>
        <dbReference type="ARBA" id="ARBA00023004"/>
    </source>
</evidence>
<dbReference type="PROSITE" id="PS00086">
    <property type="entry name" value="CYTOCHROME_P450"/>
    <property type="match status" value="1"/>
</dbReference>
<dbReference type="GO" id="GO:0016705">
    <property type="term" value="F:oxidoreductase activity, acting on paired donors, with incorporation or reduction of molecular oxygen"/>
    <property type="evidence" value="ECO:0007669"/>
    <property type="project" value="InterPro"/>
</dbReference>
<dbReference type="OrthoDB" id="1844152at2759"/>
<keyword evidence="9" id="KW-1185">Reference proteome</keyword>
<dbReference type="PANTHER" id="PTHR46206">
    <property type="entry name" value="CYTOCHROME P450"/>
    <property type="match status" value="1"/>
</dbReference>
<dbReference type="OMA" id="RMTTMVS"/>
<dbReference type="Gene3D" id="1.10.630.10">
    <property type="entry name" value="Cytochrome P450"/>
    <property type="match status" value="1"/>
</dbReference>
<dbReference type="EMBL" id="MNAD01000773">
    <property type="protein sequence ID" value="OJT10484.1"/>
    <property type="molecule type" value="Genomic_DNA"/>
</dbReference>
<dbReference type="InterPro" id="IPR001128">
    <property type="entry name" value="Cyt_P450"/>
</dbReference>
<dbReference type="CDD" id="cd11041">
    <property type="entry name" value="CYP503A1-like"/>
    <property type="match status" value="1"/>
</dbReference>
<comment type="cofactor">
    <cofactor evidence="1 6">
        <name>heme</name>
        <dbReference type="ChEBI" id="CHEBI:30413"/>
    </cofactor>
</comment>
<feature type="binding site" description="axial binding residue" evidence="6">
    <location>
        <position position="370"/>
    </location>
    <ligand>
        <name>heme</name>
        <dbReference type="ChEBI" id="CHEBI:30413"/>
    </ligand>
    <ligandPart>
        <name>Fe</name>
        <dbReference type="ChEBI" id="CHEBI:18248"/>
    </ligandPart>
</feature>
<gene>
    <name evidence="8" type="ORF">TRAPUB_12922</name>
</gene>
<dbReference type="STRING" id="154538.A0A1M2VS99"/>
<keyword evidence="6 7" id="KW-0349">Heme</keyword>
<organism evidence="8 9">
    <name type="scientific">Trametes pubescens</name>
    <name type="common">White-rot fungus</name>
    <dbReference type="NCBI Taxonomy" id="154538"/>
    <lineage>
        <taxon>Eukaryota</taxon>
        <taxon>Fungi</taxon>
        <taxon>Dikarya</taxon>
        <taxon>Basidiomycota</taxon>
        <taxon>Agaricomycotina</taxon>
        <taxon>Agaricomycetes</taxon>
        <taxon>Polyporales</taxon>
        <taxon>Polyporaceae</taxon>
        <taxon>Trametes</taxon>
    </lineage>
</organism>
<evidence type="ECO:0000256" key="1">
    <source>
        <dbReference type="ARBA" id="ARBA00001971"/>
    </source>
</evidence>
<dbReference type="InterPro" id="IPR002403">
    <property type="entry name" value="Cyt_P450_E_grp-IV"/>
</dbReference>
<proteinExistence type="inferred from homology"/>
<evidence type="ECO:0000313" key="9">
    <source>
        <dbReference type="Proteomes" id="UP000184267"/>
    </source>
</evidence>
<keyword evidence="7" id="KW-0503">Monooxygenase</keyword>
<dbReference type="GO" id="GO:0004497">
    <property type="term" value="F:monooxygenase activity"/>
    <property type="evidence" value="ECO:0007669"/>
    <property type="project" value="UniProtKB-KW"/>
</dbReference>
<evidence type="ECO:0000256" key="4">
    <source>
        <dbReference type="ARBA" id="ARBA00023002"/>
    </source>
</evidence>
<dbReference type="Pfam" id="PF00067">
    <property type="entry name" value="p450"/>
    <property type="match status" value="1"/>
</dbReference>
<keyword evidence="3 6" id="KW-0479">Metal-binding</keyword>
<dbReference type="SUPFAM" id="SSF48264">
    <property type="entry name" value="Cytochrome P450"/>
    <property type="match status" value="1"/>
</dbReference>
<dbReference type="GO" id="GO:0005506">
    <property type="term" value="F:iron ion binding"/>
    <property type="evidence" value="ECO:0007669"/>
    <property type="project" value="InterPro"/>
</dbReference>
<sequence length="434" mass="48480">MLDGWLAIFTGPKLIEELRRCSDDELSAVEGTSQVLQLRHTLGPGVDDQFHVAVVRDKLTRSLQALCPDVVDEISAAFQEYVPATGSEWVGVRIFPIVQQVIARASNRVIVGLPKCRDPEYLKVAVNFTNDVFITSFLINLFPDFLKPVIGRMTTMVSKNKRALMPMVVPMLQERQKMYEKYGDDWADKPRDLLQWLLDEGRDKGTPFENIVEKVLLVNFGAIHTSSGTFTHALYNLAAHPEYVQPLRDEVEGIIAAEGWTKTSLGKMRKVDSFLKESMRLADGSFFAMFRKAMKDVTLSDGTRIPRGTLVAAASATAHRGDDTRYAAPDAFDPFRFARMREGGADAAVKHQLVNTSVDFLTFGHGKHACPGRFFAANELKTMLAYVVLTYDVKFEREGVRPANFRFGPADLPAPNATVLFRKRQDVSAVRSAN</sequence>
<reference evidence="8 9" key="1">
    <citation type="submission" date="2016-10" db="EMBL/GenBank/DDBJ databases">
        <title>Genome sequence of the basidiomycete white-rot fungus Trametes pubescens.</title>
        <authorList>
            <person name="Makela M.R."/>
            <person name="Granchi Z."/>
            <person name="Peng M."/>
            <person name="De Vries R.P."/>
            <person name="Grigoriev I."/>
            <person name="Riley R."/>
            <person name="Hilden K."/>
        </authorList>
    </citation>
    <scope>NUCLEOTIDE SEQUENCE [LARGE SCALE GENOMIC DNA]</scope>
    <source>
        <strain evidence="8 9">FBCC735</strain>
    </source>
</reference>
<keyword evidence="5 6" id="KW-0408">Iron</keyword>
<dbReference type="AlphaFoldDB" id="A0A1M2VS99"/>
<evidence type="ECO:0000256" key="6">
    <source>
        <dbReference type="PIRSR" id="PIRSR602403-1"/>
    </source>
</evidence>